<dbReference type="InterPro" id="IPR047817">
    <property type="entry name" value="ABC2_TM_bact-type"/>
</dbReference>
<feature type="transmembrane region" description="Helical" evidence="6">
    <location>
        <begin position="177"/>
        <end position="196"/>
    </location>
</feature>
<dbReference type="Pfam" id="PF01061">
    <property type="entry name" value="ABC2_membrane"/>
    <property type="match status" value="1"/>
</dbReference>
<proteinExistence type="inferred from homology"/>
<feature type="transmembrane region" description="Helical" evidence="6">
    <location>
        <begin position="112"/>
        <end position="136"/>
    </location>
</feature>
<evidence type="ECO:0000259" key="7">
    <source>
        <dbReference type="PROSITE" id="PS51012"/>
    </source>
</evidence>
<comment type="subcellular location">
    <subcellularLocation>
        <location evidence="6">Cell membrane</location>
        <topology evidence="6">Multi-pass membrane protein</topology>
    </subcellularLocation>
    <subcellularLocation>
        <location evidence="1">Membrane</location>
        <topology evidence="1">Multi-pass membrane protein</topology>
    </subcellularLocation>
</comment>
<dbReference type="InterPro" id="IPR000412">
    <property type="entry name" value="ABC_2_transport"/>
</dbReference>
<feature type="domain" description="ABC transmembrane type-2" evidence="7">
    <location>
        <begin position="31"/>
        <end position="259"/>
    </location>
</feature>
<dbReference type="PIRSF" id="PIRSF006648">
    <property type="entry name" value="DrrB"/>
    <property type="match status" value="1"/>
</dbReference>
<dbReference type="PANTHER" id="PTHR43229:SF2">
    <property type="entry name" value="NODULATION PROTEIN J"/>
    <property type="match status" value="1"/>
</dbReference>
<evidence type="ECO:0000256" key="6">
    <source>
        <dbReference type="RuleBase" id="RU361157"/>
    </source>
</evidence>
<evidence type="ECO:0000256" key="2">
    <source>
        <dbReference type="ARBA" id="ARBA00022692"/>
    </source>
</evidence>
<dbReference type="PROSITE" id="PS51012">
    <property type="entry name" value="ABC_TM2"/>
    <property type="match status" value="1"/>
</dbReference>
<dbReference type="GO" id="GO:0046677">
    <property type="term" value="P:response to antibiotic"/>
    <property type="evidence" value="ECO:0007669"/>
    <property type="project" value="UniProtKB-KW"/>
</dbReference>
<evidence type="ECO:0000313" key="8">
    <source>
        <dbReference type="EMBL" id="KAB8166268.1"/>
    </source>
</evidence>
<dbReference type="InterPro" id="IPR051784">
    <property type="entry name" value="Nod_factor_ABC_transporter"/>
</dbReference>
<organism evidence="8 9">
    <name type="scientific">Streptomyces mimosae</name>
    <dbReference type="NCBI Taxonomy" id="2586635"/>
    <lineage>
        <taxon>Bacteria</taxon>
        <taxon>Bacillati</taxon>
        <taxon>Actinomycetota</taxon>
        <taxon>Actinomycetes</taxon>
        <taxon>Kitasatosporales</taxon>
        <taxon>Streptomycetaceae</taxon>
        <taxon>Streptomyces</taxon>
    </lineage>
</organism>
<dbReference type="OrthoDB" id="9778589at2"/>
<feature type="transmembrane region" description="Helical" evidence="6">
    <location>
        <begin position="234"/>
        <end position="256"/>
    </location>
</feature>
<evidence type="ECO:0000256" key="5">
    <source>
        <dbReference type="ARBA" id="ARBA00023251"/>
    </source>
</evidence>
<feature type="transmembrane region" description="Helical" evidence="6">
    <location>
        <begin position="148"/>
        <end position="170"/>
    </location>
</feature>
<dbReference type="PRINTS" id="PR00164">
    <property type="entry name" value="ABC2TRNSPORT"/>
</dbReference>
<dbReference type="InterPro" id="IPR013525">
    <property type="entry name" value="ABC2_TM"/>
</dbReference>
<keyword evidence="6" id="KW-0813">Transport</keyword>
<evidence type="ECO:0000256" key="4">
    <source>
        <dbReference type="ARBA" id="ARBA00023136"/>
    </source>
</evidence>
<gene>
    <name evidence="8" type="ORF">FH607_010495</name>
</gene>
<evidence type="ECO:0000256" key="3">
    <source>
        <dbReference type="ARBA" id="ARBA00022989"/>
    </source>
</evidence>
<evidence type="ECO:0000256" key="1">
    <source>
        <dbReference type="ARBA" id="ARBA00004141"/>
    </source>
</evidence>
<dbReference type="GO" id="GO:0140359">
    <property type="term" value="F:ABC-type transporter activity"/>
    <property type="evidence" value="ECO:0007669"/>
    <property type="project" value="InterPro"/>
</dbReference>
<feature type="transmembrane region" description="Helical" evidence="6">
    <location>
        <begin position="33"/>
        <end position="51"/>
    </location>
</feature>
<keyword evidence="2 6" id="KW-0812">Transmembrane</keyword>
<keyword evidence="4 6" id="KW-0472">Membrane</keyword>
<feature type="transmembrane region" description="Helical" evidence="6">
    <location>
        <begin position="71"/>
        <end position="91"/>
    </location>
</feature>
<name>A0A5N6AFC8_9ACTN</name>
<dbReference type="GO" id="GO:0043190">
    <property type="term" value="C:ATP-binding cassette (ABC) transporter complex"/>
    <property type="evidence" value="ECO:0007669"/>
    <property type="project" value="InterPro"/>
</dbReference>
<sequence>MTTTQAPRRASTRARSALTEAGYLAYTRDKTTLFFTFAFPLLFLVVFGLIFNGQEVEESGRPYISYIAPGVLSWGVANAAVFGVGFVLMQWRRDDILRLIRMTPTPLSAVLGSRYLLALGIGLVQAVIFVAVALLPPLGLTVEGSWPLAVPVLVLGITAFLALGAIVGSFTRTPEAVAAVANCLMVPMAFLSGSFYPLDAMPSWMQALSWALPLRHLNDGVSAALTDSGGGGDILVGCAGLTAFALVFGAVAFRVFRWSDQT</sequence>
<dbReference type="EMBL" id="VDLY02000006">
    <property type="protein sequence ID" value="KAB8166268.1"/>
    <property type="molecule type" value="Genomic_DNA"/>
</dbReference>
<dbReference type="AlphaFoldDB" id="A0A5N6AFC8"/>
<dbReference type="RefSeq" id="WP_139667392.1">
    <property type="nucleotide sequence ID" value="NZ_VDLY02000006.1"/>
</dbReference>
<accession>A0A5N6AFC8</accession>
<keyword evidence="5" id="KW-0046">Antibiotic resistance</keyword>
<keyword evidence="6" id="KW-1003">Cell membrane</keyword>
<protein>
    <recommendedName>
        <fullName evidence="6">Transport permease protein</fullName>
    </recommendedName>
</protein>
<dbReference type="PANTHER" id="PTHR43229">
    <property type="entry name" value="NODULATION PROTEIN J"/>
    <property type="match status" value="1"/>
</dbReference>
<keyword evidence="3 6" id="KW-1133">Transmembrane helix</keyword>
<comment type="caution">
    <text evidence="8">The sequence shown here is derived from an EMBL/GenBank/DDBJ whole genome shotgun (WGS) entry which is preliminary data.</text>
</comment>
<comment type="similarity">
    <text evidence="6">Belongs to the ABC-2 integral membrane protein family.</text>
</comment>
<keyword evidence="9" id="KW-1185">Reference proteome</keyword>
<dbReference type="Proteomes" id="UP000314251">
    <property type="component" value="Unassembled WGS sequence"/>
</dbReference>
<reference evidence="8" key="1">
    <citation type="submission" date="2019-10" db="EMBL/GenBank/DDBJ databases">
        <title>Nonomuraea sp. nov., isolated from Phyllanthus amarus.</title>
        <authorList>
            <person name="Klykleung N."/>
            <person name="Tanasupawat S."/>
        </authorList>
    </citation>
    <scope>NUCLEOTIDE SEQUENCE [LARGE SCALE GENOMIC DNA]</scope>
    <source>
        <strain evidence="8">3MP-10</strain>
    </source>
</reference>
<evidence type="ECO:0000313" key="9">
    <source>
        <dbReference type="Proteomes" id="UP000314251"/>
    </source>
</evidence>